<accession>A0ABD1Y4R7</accession>
<dbReference type="AlphaFoldDB" id="A0ABD1Y4R7"/>
<dbReference type="PANTHER" id="PTHR47481:SF31">
    <property type="entry name" value="OS01G0873500 PROTEIN"/>
    <property type="match status" value="1"/>
</dbReference>
<dbReference type="Pfam" id="PF14223">
    <property type="entry name" value="Retrotran_gag_2"/>
    <property type="match status" value="1"/>
</dbReference>
<gene>
    <name evidence="2" type="ORF">R1flu_001952</name>
</gene>
<dbReference type="EMBL" id="JBHFFA010000006">
    <property type="protein sequence ID" value="KAL2621747.1"/>
    <property type="molecule type" value="Genomic_DNA"/>
</dbReference>
<organism evidence="2 3">
    <name type="scientific">Riccia fluitans</name>
    <dbReference type="NCBI Taxonomy" id="41844"/>
    <lineage>
        <taxon>Eukaryota</taxon>
        <taxon>Viridiplantae</taxon>
        <taxon>Streptophyta</taxon>
        <taxon>Embryophyta</taxon>
        <taxon>Marchantiophyta</taxon>
        <taxon>Marchantiopsida</taxon>
        <taxon>Marchantiidae</taxon>
        <taxon>Marchantiales</taxon>
        <taxon>Ricciaceae</taxon>
        <taxon>Riccia</taxon>
    </lineage>
</organism>
<proteinExistence type="predicted"/>
<name>A0ABD1Y4R7_9MARC</name>
<reference evidence="2 3" key="1">
    <citation type="submission" date="2024-09" db="EMBL/GenBank/DDBJ databases">
        <title>Chromosome-scale assembly of Riccia fluitans.</title>
        <authorList>
            <person name="Paukszto L."/>
            <person name="Sawicki J."/>
            <person name="Karawczyk K."/>
            <person name="Piernik-Szablinska J."/>
            <person name="Szczecinska M."/>
            <person name="Mazdziarz M."/>
        </authorList>
    </citation>
    <scope>NUCLEOTIDE SEQUENCE [LARGE SCALE GENOMIC DNA]</scope>
    <source>
        <strain evidence="2">Rf_01</strain>
        <tissue evidence="2">Aerial parts of the thallus</tissue>
    </source>
</reference>
<protein>
    <submittedName>
        <fullName evidence="2">Uncharacterized protein</fullName>
    </submittedName>
</protein>
<dbReference type="PANTHER" id="PTHR47481">
    <property type="match status" value="1"/>
</dbReference>
<evidence type="ECO:0000313" key="3">
    <source>
        <dbReference type="Proteomes" id="UP001605036"/>
    </source>
</evidence>
<evidence type="ECO:0000256" key="1">
    <source>
        <dbReference type="SAM" id="MobiDB-lite"/>
    </source>
</evidence>
<evidence type="ECO:0000313" key="2">
    <source>
        <dbReference type="EMBL" id="KAL2621747.1"/>
    </source>
</evidence>
<feature type="compositionally biased region" description="Basic and acidic residues" evidence="1">
    <location>
        <begin position="112"/>
        <end position="132"/>
    </location>
</feature>
<keyword evidence="3" id="KW-1185">Reference proteome</keyword>
<comment type="caution">
    <text evidence="2">The sequence shown here is derived from an EMBL/GenBank/DDBJ whole genome shotgun (WGS) entry which is preliminary data.</text>
</comment>
<dbReference type="Proteomes" id="UP001605036">
    <property type="component" value="Unassembled WGS sequence"/>
</dbReference>
<feature type="region of interest" description="Disordered" evidence="1">
    <location>
        <begin position="94"/>
        <end position="132"/>
    </location>
</feature>
<sequence>MYETKNAANLLFLQQKFFTMKMSAGDSIASHVHRVRELINQLASIDSIIPELDQVMTVLSSLSESYQTLVITLGSKDPHELDMEVMTAHLLQEESRQKGNAEPSDTALFPAKRPDYKQRKKEGSSVKGSSKPDWKKKIKCHICGKRFTLVMTSDWRSVVWFKLAYGNVKAIG</sequence>